<dbReference type="SUPFAM" id="SSF47954">
    <property type="entry name" value="Cyclin-like"/>
    <property type="match status" value="2"/>
</dbReference>
<dbReference type="InterPro" id="IPR013763">
    <property type="entry name" value="Cyclin-like_dom"/>
</dbReference>
<gene>
    <name evidence="3" type="ORF">BSTOLATCC_MIC35029</name>
</gene>
<dbReference type="AlphaFoldDB" id="A0AAU9JAN5"/>
<dbReference type="GO" id="GO:0006357">
    <property type="term" value="P:regulation of transcription by RNA polymerase II"/>
    <property type="evidence" value="ECO:0007669"/>
    <property type="project" value="InterPro"/>
</dbReference>
<evidence type="ECO:0000259" key="2">
    <source>
        <dbReference type="SMART" id="SM00385"/>
    </source>
</evidence>
<proteinExistence type="inferred from homology"/>
<dbReference type="InterPro" id="IPR043198">
    <property type="entry name" value="Cyclin/Ssn8"/>
</dbReference>
<dbReference type="EMBL" id="CAJZBQ010000035">
    <property type="protein sequence ID" value="CAG9324007.1"/>
    <property type="molecule type" value="Genomic_DNA"/>
</dbReference>
<dbReference type="InterPro" id="IPR006671">
    <property type="entry name" value="Cyclin_N"/>
</dbReference>
<dbReference type="Gene3D" id="1.10.472.10">
    <property type="entry name" value="Cyclin-like"/>
    <property type="match status" value="2"/>
</dbReference>
<name>A0AAU9JAN5_9CILI</name>
<evidence type="ECO:0000313" key="3">
    <source>
        <dbReference type="EMBL" id="CAG9324007.1"/>
    </source>
</evidence>
<evidence type="ECO:0000313" key="4">
    <source>
        <dbReference type="Proteomes" id="UP001162131"/>
    </source>
</evidence>
<reference evidence="3" key="1">
    <citation type="submission" date="2021-09" db="EMBL/GenBank/DDBJ databases">
        <authorList>
            <consortium name="AG Swart"/>
            <person name="Singh M."/>
            <person name="Singh A."/>
            <person name="Seah K."/>
            <person name="Emmerich C."/>
        </authorList>
    </citation>
    <scope>NUCLEOTIDE SEQUENCE</scope>
    <source>
        <strain evidence="3">ATCC30299</strain>
    </source>
</reference>
<keyword evidence="1" id="KW-0195">Cyclin</keyword>
<dbReference type="SMART" id="SM00385">
    <property type="entry name" value="CYCLIN"/>
    <property type="match status" value="2"/>
</dbReference>
<feature type="domain" description="Cyclin-like" evidence="2">
    <location>
        <begin position="152"/>
        <end position="233"/>
    </location>
</feature>
<keyword evidence="4" id="KW-1185">Reference proteome</keyword>
<comment type="similarity">
    <text evidence="1">Belongs to the cyclin family.</text>
</comment>
<protein>
    <recommendedName>
        <fullName evidence="2">Cyclin-like domain-containing protein</fullName>
    </recommendedName>
</protein>
<dbReference type="Pfam" id="PF00134">
    <property type="entry name" value="Cyclin_N"/>
    <property type="match status" value="1"/>
</dbReference>
<dbReference type="PANTHER" id="PTHR10026">
    <property type="entry name" value="CYCLIN"/>
    <property type="match status" value="1"/>
</dbReference>
<sequence>MELMRSDTTLPCLMEPRLDNFKPTSDPLIQSLLFIRSLAIKLRLSQSCVATAQTYFHTFTINNSHLKYDNLLIAGACLFLSSKTLELTRPIDILCRKFYEERSEIRKILNPRLQVPPLSDSMLAGLKQSILQCEFAVLEALCFNVEIPLPYSFISSFVSNLELNVYQKQDLLKIANNFANDSFRVPIFLYKNAENVAAACLILASRYLSLGLEIAADQETVQAILEIYKSNINI</sequence>
<accession>A0AAU9JAN5</accession>
<comment type="caution">
    <text evidence="3">The sequence shown here is derived from an EMBL/GenBank/DDBJ whole genome shotgun (WGS) entry which is preliminary data.</text>
</comment>
<feature type="domain" description="Cyclin-like" evidence="2">
    <location>
        <begin position="33"/>
        <end position="114"/>
    </location>
</feature>
<dbReference type="GO" id="GO:0016538">
    <property type="term" value="F:cyclin-dependent protein serine/threonine kinase regulator activity"/>
    <property type="evidence" value="ECO:0007669"/>
    <property type="project" value="InterPro"/>
</dbReference>
<evidence type="ECO:0000256" key="1">
    <source>
        <dbReference type="RuleBase" id="RU000383"/>
    </source>
</evidence>
<dbReference type="Proteomes" id="UP001162131">
    <property type="component" value="Unassembled WGS sequence"/>
</dbReference>
<organism evidence="3 4">
    <name type="scientific">Blepharisma stoltei</name>
    <dbReference type="NCBI Taxonomy" id="1481888"/>
    <lineage>
        <taxon>Eukaryota</taxon>
        <taxon>Sar</taxon>
        <taxon>Alveolata</taxon>
        <taxon>Ciliophora</taxon>
        <taxon>Postciliodesmatophora</taxon>
        <taxon>Heterotrichea</taxon>
        <taxon>Heterotrichida</taxon>
        <taxon>Blepharismidae</taxon>
        <taxon>Blepharisma</taxon>
    </lineage>
</organism>
<dbReference type="InterPro" id="IPR036915">
    <property type="entry name" value="Cyclin-like_sf"/>
</dbReference>